<protein>
    <submittedName>
        <fullName evidence="3">ACP23D4c</fullName>
    </submittedName>
</protein>
<dbReference type="Gene3D" id="3.10.100.10">
    <property type="entry name" value="Mannose-Binding Protein A, subunit A"/>
    <property type="match status" value="1"/>
</dbReference>
<evidence type="ECO:0000256" key="1">
    <source>
        <dbReference type="SAM" id="SignalP"/>
    </source>
</evidence>
<gene>
    <name evidence="3" type="primary">Acp23D4c</name>
</gene>
<dbReference type="Pfam" id="PF00059">
    <property type="entry name" value="Lectin_C"/>
    <property type="match status" value="1"/>
</dbReference>
<dbReference type="PROSITE" id="PS51257">
    <property type="entry name" value="PROKAR_LIPOPROTEIN"/>
    <property type="match status" value="1"/>
</dbReference>
<dbReference type="InterPro" id="IPR016186">
    <property type="entry name" value="C-type_lectin-like/link_sf"/>
</dbReference>
<dbReference type="EMBL" id="DQ096237">
    <property type="protein sequence ID" value="AAZ40462.1"/>
    <property type="molecule type" value="Genomic_DNA"/>
</dbReference>
<reference evidence="3" key="1">
    <citation type="journal article" date="2005" name="Mol. Biol. Evol.">
        <title>Rapid evolution of genomic Acp complement in the melanogaster subgroup of Drosophila.</title>
        <authorList>
            <person name="Begun D.J."/>
            <person name="Lindfors H.A."/>
        </authorList>
    </citation>
    <scope>NUCLEOTIDE SEQUENCE</scope>
    <source>
        <strain evidence="3">TeissUZ27</strain>
    </source>
</reference>
<dbReference type="SUPFAM" id="SSF56436">
    <property type="entry name" value="C-type lectin-like"/>
    <property type="match status" value="1"/>
</dbReference>
<dbReference type="InterPro" id="IPR016187">
    <property type="entry name" value="CTDL_fold"/>
</dbReference>
<dbReference type="AlphaFoldDB" id="Q45WF9"/>
<feature type="domain" description="C-type lectin" evidence="2">
    <location>
        <begin position="60"/>
        <end position="173"/>
    </location>
</feature>
<proteinExistence type="predicted"/>
<accession>Q45WF9</accession>
<dbReference type="CDD" id="cd00037">
    <property type="entry name" value="CLECT"/>
    <property type="match status" value="1"/>
</dbReference>
<organism evidence="3">
    <name type="scientific">Drosophila teissieri</name>
    <name type="common">Fruit fly</name>
    <dbReference type="NCBI Taxonomy" id="7243"/>
    <lineage>
        <taxon>Eukaryota</taxon>
        <taxon>Metazoa</taxon>
        <taxon>Ecdysozoa</taxon>
        <taxon>Arthropoda</taxon>
        <taxon>Hexapoda</taxon>
        <taxon>Insecta</taxon>
        <taxon>Pterygota</taxon>
        <taxon>Neoptera</taxon>
        <taxon>Endopterygota</taxon>
        <taxon>Diptera</taxon>
        <taxon>Brachycera</taxon>
        <taxon>Muscomorpha</taxon>
        <taxon>Ephydroidea</taxon>
        <taxon>Drosophilidae</taxon>
        <taxon>Drosophila</taxon>
        <taxon>Sophophora</taxon>
    </lineage>
</organism>
<dbReference type="PROSITE" id="PS50041">
    <property type="entry name" value="C_TYPE_LECTIN_2"/>
    <property type="match status" value="1"/>
</dbReference>
<dbReference type="SMART" id="SM00034">
    <property type="entry name" value="CLECT"/>
    <property type="match status" value="1"/>
</dbReference>
<dbReference type="InterPro" id="IPR001304">
    <property type="entry name" value="C-type_lectin-like"/>
</dbReference>
<feature type="signal peptide" evidence="1">
    <location>
        <begin position="1"/>
        <end position="28"/>
    </location>
</feature>
<evidence type="ECO:0000259" key="2">
    <source>
        <dbReference type="PROSITE" id="PS50041"/>
    </source>
</evidence>
<name>Q45WF9_DROTE</name>
<dbReference type="PANTHER" id="PTHR22803">
    <property type="entry name" value="MANNOSE, PHOSPHOLIPASE, LECTIN RECEPTOR RELATED"/>
    <property type="match status" value="1"/>
</dbReference>
<feature type="chain" id="PRO_5004232260" evidence="1">
    <location>
        <begin position="29"/>
        <end position="176"/>
    </location>
</feature>
<evidence type="ECO:0000313" key="3">
    <source>
        <dbReference type="EMBL" id="AAZ40462.1"/>
    </source>
</evidence>
<keyword evidence="1" id="KW-0732">Signal</keyword>
<dbReference type="InterPro" id="IPR050111">
    <property type="entry name" value="C-type_lectin/snaclec_domain"/>
</dbReference>
<sequence>MFKLPVILIYVLIAGCAHFHGWQSGCEAFCFSKMEGIMDYVEDMKEELAELRFLNSFEKIGSHYYYFEHWKETNWTTADEECRKMGARLAEIRDEREYNAILPRLQSNMYWLDITNRGQGDHWYSLNTGQPAAFLKWHQGGMDNEGFAVHCVTIFYDDMWDENCMNFDNYICKLQK</sequence>